<feature type="transmembrane region" description="Helical" evidence="1">
    <location>
        <begin position="12"/>
        <end position="31"/>
    </location>
</feature>
<dbReference type="EMBL" id="CAJHZY010000011">
    <property type="protein sequence ID" value="CAD7766751.1"/>
    <property type="molecule type" value="Genomic_DNA"/>
</dbReference>
<gene>
    <name evidence="2" type="ORF">DNFNHJIP_00151</name>
</gene>
<dbReference type="AlphaFoldDB" id="A0A812A036"/>
<evidence type="ECO:0000256" key="1">
    <source>
        <dbReference type="SAM" id="Phobius"/>
    </source>
</evidence>
<accession>A0A812A036</accession>
<feature type="transmembrane region" description="Helical" evidence="1">
    <location>
        <begin position="201"/>
        <end position="218"/>
    </location>
</feature>
<feature type="transmembrane region" description="Helical" evidence="1">
    <location>
        <begin position="140"/>
        <end position="159"/>
    </location>
</feature>
<protein>
    <submittedName>
        <fullName evidence="2">Uncharacterized protein</fullName>
    </submittedName>
</protein>
<feature type="transmembrane region" description="Helical" evidence="1">
    <location>
        <begin position="52"/>
        <end position="77"/>
    </location>
</feature>
<organism evidence="2 3">
    <name type="scientific">Candidatus Argoarchaeum ethanivorans</name>
    <dbReference type="NCBI Taxonomy" id="2608793"/>
    <lineage>
        <taxon>Archaea</taxon>
        <taxon>Methanobacteriati</taxon>
        <taxon>Methanobacteriota</taxon>
        <taxon>Stenosarchaea group</taxon>
        <taxon>Methanomicrobia</taxon>
        <taxon>Methanosarcinales</taxon>
        <taxon>Methanosarcinales incertae sedis</taxon>
        <taxon>GOM Arc I cluster</taxon>
        <taxon>Candidatus Argoarchaeum</taxon>
    </lineage>
</organism>
<reference evidence="2" key="1">
    <citation type="submission" date="2020-12" db="EMBL/GenBank/DDBJ databases">
        <authorList>
            <person name="Hahn C.J."/>
            <person name="Laso-Perez R."/>
            <person name="Vulcano F."/>
            <person name="Vaziourakis K.-M."/>
            <person name="Stokke R."/>
            <person name="Steen I.H."/>
            <person name="Teske A."/>
            <person name="Boetius A."/>
            <person name="Liebeke M."/>
            <person name="Amann R."/>
            <person name="Knittel K."/>
        </authorList>
    </citation>
    <scope>NUCLEOTIDE SEQUENCE</scope>
    <source>
        <strain evidence="2">Gfbio:c6db26ca-90af-429b-aeed-0e3e8aed0b5e:GoM-Arc1_AMV-AAA_792_C10</strain>
    </source>
</reference>
<feature type="transmembrane region" description="Helical" evidence="1">
    <location>
        <begin position="117"/>
        <end position="134"/>
    </location>
</feature>
<evidence type="ECO:0000313" key="2">
    <source>
        <dbReference type="EMBL" id="CAD7766751.1"/>
    </source>
</evidence>
<name>A0A812A036_9EURY</name>
<keyword evidence="1" id="KW-0472">Membrane</keyword>
<evidence type="ECO:0000313" key="3">
    <source>
        <dbReference type="Proteomes" id="UP000614580"/>
    </source>
</evidence>
<dbReference type="Proteomes" id="UP000614580">
    <property type="component" value="Unassembled WGS sequence"/>
</dbReference>
<keyword evidence="1" id="KW-0812">Transmembrane</keyword>
<feature type="transmembrane region" description="Helical" evidence="1">
    <location>
        <begin position="83"/>
        <end position="105"/>
    </location>
</feature>
<keyword evidence="1" id="KW-1133">Transmembrane helix</keyword>
<feature type="transmembrane region" description="Helical" evidence="1">
    <location>
        <begin position="171"/>
        <end position="189"/>
    </location>
</feature>
<sequence length="222" mass="25940">MPPFHLIDPTRLAVELAYTLIVVFLCFTIYYKTREIYDLTKHEGINYFRVTFLFFGFAYISRFISILLKLIIITFDIGFPRHIFGIFPLVLIGYFSTMAILSLTYSILWKKLQIKHIFLIFNVIALLISSIAFISRSPFILILAQAVLLIVTSIIIAYYVMSKSGKISQLYILYILFFLFWMINIIALGPRRFIPFEVQTIFQIISVVVIGIIYCRVAKWTR</sequence>
<proteinExistence type="predicted"/>
<comment type="caution">
    <text evidence="2">The sequence shown here is derived from an EMBL/GenBank/DDBJ whole genome shotgun (WGS) entry which is preliminary data.</text>
</comment>